<dbReference type="Gene3D" id="3.10.50.40">
    <property type="match status" value="1"/>
</dbReference>
<comment type="subcellular location">
    <subcellularLocation>
        <location evidence="11">Cytoplasm</location>
    </subcellularLocation>
    <text evidence="11">About half TF is bound to the ribosome near the polypeptide exit tunnel while the other half is free in the cytoplasm.</text>
</comment>
<dbReference type="GO" id="GO:0044183">
    <property type="term" value="F:protein folding chaperone"/>
    <property type="evidence" value="ECO:0007669"/>
    <property type="project" value="TreeGrafter"/>
</dbReference>
<name>A0A0C5JQM8_9PROT</name>
<dbReference type="HOGENOM" id="CLU_033058_2_0_4"/>
<dbReference type="EC" id="5.2.1.8" evidence="3 11"/>
<dbReference type="Gene3D" id="3.30.70.1050">
    <property type="entry name" value="Trigger factor ribosome-binding domain"/>
    <property type="match status" value="1"/>
</dbReference>
<evidence type="ECO:0000256" key="3">
    <source>
        <dbReference type="ARBA" id="ARBA00013194"/>
    </source>
</evidence>
<accession>A0A0C5JQM8</accession>
<dbReference type="GO" id="GO:0015031">
    <property type="term" value="P:protein transport"/>
    <property type="evidence" value="ECO:0007669"/>
    <property type="project" value="UniProtKB-UniRule"/>
</dbReference>
<dbReference type="InterPro" id="IPR005215">
    <property type="entry name" value="Trig_fac"/>
</dbReference>
<keyword evidence="7 11" id="KW-0143">Chaperone</keyword>
<feature type="domain" description="PPIase FKBP-type" evidence="14">
    <location>
        <begin position="155"/>
        <end position="240"/>
    </location>
</feature>
<dbReference type="GO" id="GO:0005737">
    <property type="term" value="C:cytoplasm"/>
    <property type="evidence" value="ECO:0007669"/>
    <property type="project" value="UniProtKB-SubCell"/>
</dbReference>
<dbReference type="AlphaFoldDB" id="A0A0C5JQM8"/>
<comment type="function">
    <text evidence="11">Involved in protein export. Acts as a chaperone by maintaining the newly synthesized protein in an open conformation. Functions as a peptidyl-prolyl cis-trans isomerase.</text>
</comment>
<dbReference type="GO" id="GO:0043335">
    <property type="term" value="P:protein unfolding"/>
    <property type="evidence" value="ECO:0007669"/>
    <property type="project" value="TreeGrafter"/>
</dbReference>
<keyword evidence="11" id="KW-0963">Cytoplasm</keyword>
<dbReference type="PATRIC" id="fig|1565605.3.peg.1807"/>
<dbReference type="EMBL" id="CP010554">
    <property type="protein sequence ID" value="AJP49541.1"/>
    <property type="molecule type" value="Genomic_DNA"/>
</dbReference>
<dbReference type="PIRSF" id="PIRSF003095">
    <property type="entry name" value="Trigger_factor"/>
    <property type="match status" value="1"/>
</dbReference>
<dbReference type="FunFam" id="3.10.50.40:FF:000001">
    <property type="entry name" value="Trigger factor"/>
    <property type="match status" value="1"/>
</dbReference>
<evidence type="ECO:0000256" key="2">
    <source>
        <dbReference type="ARBA" id="ARBA00005464"/>
    </source>
</evidence>
<evidence type="ECO:0000256" key="9">
    <source>
        <dbReference type="ARBA" id="ARBA00023306"/>
    </source>
</evidence>
<dbReference type="SUPFAM" id="SSF102735">
    <property type="entry name" value="Trigger factor ribosome-binding domain"/>
    <property type="match status" value="1"/>
</dbReference>
<keyword evidence="8 11" id="KW-0413">Isomerase</keyword>
<reference evidence="15 16" key="1">
    <citation type="journal article" date="2015" name="Genome Announc.">
        <title>Complete Genome Sequence of a Novel Bacterium within the Family Rhodocyclaceae That Degrades Polycyclic Aromatic Hydrocarbons.</title>
        <authorList>
            <person name="Singleton D.R."/>
            <person name="Dickey A.N."/>
            <person name="Scholl E.H."/>
            <person name="Wright F.A."/>
            <person name="Aitken M.D."/>
        </authorList>
    </citation>
    <scope>NUCLEOTIDE SEQUENCE [LARGE SCALE GENOMIC DNA]</scope>
    <source>
        <strain evidence="16">PG1-Ca6</strain>
    </source>
</reference>
<dbReference type="PANTHER" id="PTHR30560:SF3">
    <property type="entry name" value="TRIGGER FACTOR-LIKE PROTEIN TIG, CHLOROPLASTIC"/>
    <property type="match status" value="1"/>
</dbReference>
<dbReference type="KEGG" id="rbu:PG1C_08540"/>
<dbReference type="InterPro" id="IPR037041">
    <property type="entry name" value="Trigger_fac_C_sf"/>
</dbReference>
<comment type="domain">
    <text evidence="11">Consists of 3 domains; the N-terminus binds the ribosome, the middle domain has PPIase activity, while the C-terminus has intrinsic chaperone activity on its own.</text>
</comment>
<dbReference type="InterPro" id="IPR008880">
    <property type="entry name" value="Trigger_fac_C"/>
</dbReference>
<evidence type="ECO:0000256" key="10">
    <source>
        <dbReference type="ARBA" id="ARBA00029986"/>
    </source>
</evidence>
<keyword evidence="9 11" id="KW-0131">Cell cycle</keyword>
<dbReference type="Pfam" id="PF00254">
    <property type="entry name" value="FKBP_C"/>
    <property type="match status" value="1"/>
</dbReference>
<dbReference type="GO" id="GO:0043022">
    <property type="term" value="F:ribosome binding"/>
    <property type="evidence" value="ECO:0007669"/>
    <property type="project" value="TreeGrafter"/>
</dbReference>
<dbReference type="NCBIfam" id="TIGR00115">
    <property type="entry name" value="tig"/>
    <property type="match status" value="1"/>
</dbReference>
<dbReference type="Proteomes" id="UP000061603">
    <property type="component" value="Chromosome"/>
</dbReference>
<evidence type="ECO:0000256" key="4">
    <source>
        <dbReference type="ARBA" id="ARBA00016902"/>
    </source>
</evidence>
<dbReference type="HAMAP" id="MF_00303">
    <property type="entry name" value="Trigger_factor_Tig"/>
    <property type="match status" value="1"/>
</dbReference>
<dbReference type="Pfam" id="PF05697">
    <property type="entry name" value="Trigger_N"/>
    <property type="match status" value="1"/>
</dbReference>
<evidence type="ECO:0000256" key="7">
    <source>
        <dbReference type="ARBA" id="ARBA00023186"/>
    </source>
</evidence>
<evidence type="ECO:0000313" key="16">
    <source>
        <dbReference type="Proteomes" id="UP000061603"/>
    </source>
</evidence>
<dbReference type="InterPro" id="IPR036611">
    <property type="entry name" value="Trigger_fac_ribosome-bd_sf"/>
</dbReference>
<evidence type="ECO:0000256" key="11">
    <source>
        <dbReference type="HAMAP-Rule" id="MF_00303"/>
    </source>
</evidence>
<dbReference type="Gene3D" id="1.10.3120.10">
    <property type="entry name" value="Trigger factor, C-terminal domain"/>
    <property type="match status" value="1"/>
</dbReference>
<proteinExistence type="inferred from homology"/>
<dbReference type="InterPro" id="IPR046357">
    <property type="entry name" value="PPIase_dom_sf"/>
</dbReference>
<protein>
    <recommendedName>
        <fullName evidence="4 11">Trigger factor</fullName>
        <shortName evidence="11">TF</shortName>
        <ecNumber evidence="3 11">5.2.1.8</ecNumber>
    </recommendedName>
    <alternativeName>
        <fullName evidence="10 11">PPIase</fullName>
    </alternativeName>
</protein>
<dbReference type="InterPro" id="IPR008881">
    <property type="entry name" value="Trigger_fac_ribosome-bd_bac"/>
</dbReference>
<evidence type="ECO:0000256" key="8">
    <source>
        <dbReference type="ARBA" id="ARBA00023235"/>
    </source>
</evidence>
<dbReference type="InterPro" id="IPR027304">
    <property type="entry name" value="Trigger_fact/SurA_dom_sf"/>
</dbReference>
<dbReference type="SUPFAM" id="SSF109998">
    <property type="entry name" value="Triger factor/SurA peptide-binding domain-like"/>
    <property type="match status" value="1"/>
</dbReference>
<keyword evidence="6 11" id="KW-0697">Rotamase</keyword>
<dbReference type="InterPro" id="IPR001179">
    <property type="entry name" value="PPIase_FKBP_dom"/>
</dbReference>
<dbReference type="GO" id="GO:0051083">
    <property type="term" value="P:'de novo' cotranslational protein folding"/>
    <property type="evidence" value="ECO:0007669"/>
    <property type="project" value="TreeGrafter"/>
</dbReference>
<sequence>MVSPLERRIDISVSLAEIEGEIGARLKNIARTLKMPGFRPGKVPMSLVAKNYGSQARSEAIGRAVESILEAKLKEQNLRMAGYPHIQSTPDAGEGRLGFTATFEVYPEITLGNVSGQSIERPVLAVTDAEVDQTLDVLRKQRVRYSETDRPAQKDDRVVIDFVGRKEGVEFAGGRADDHAMIVGAGAMLPDFEQAIEGVTSGDKKTFDVKFPDDYQAKDLAGSTVQFDILVKKVEAPHLPELDAEFAKALGSADGNVETMRAEVRANLEREVKKRLEAKVKQQVMDALLAVNPLDVPKALVEAESKQMADAALRDMESRGMAVKGFPIEPAWFADKAIRRVKLGLLLSEVVKTNDLYAKPEHVRAVIDEFAASFEDPQEVVRWYYSQPQRLAEAEALAVESNVVQWVLGQVKVSDKSVAFDELMGNAA</sequence>
<evidence type="ECO:0000313" key="15">
    <source>
        <dbReference type="EMBL" id="AJP49541.1"/>
    </source>
</evidence>
<dbReference type="Pfam" id="PF05698">
    <property type="entry name" value="Trigger_C"/>
    <property type="match status" value="1"/>
</dbReference>
<dbReference type="GO" id="GO:0003755">
    <property type="term" value="F:peptidyl-prolyl cis-trans isomerase activity"/>
    <property type="evidence" value="ECO:0007669"/>
    <property type="project" value="UniProtKB-UniRule"/>
</dbReference>
<dbReference type="GO" id="GO:0051301">
    <property type="term" value="P:cell division"/>
    <property type="evidence" value="ECO:0007669"/>
    <property type="project" value="UniProtKB-KW"/>
</dbReference>
<evidence type="ECO:0000256" key="5">
    <source>
        <dbReference type="ARBA" id="ARBA00022618"/>
    </source>
</evidence>
<keyword evidence="16" id="KW-1185">Reference proteome</keyword>
<keyword evidence="5 11" id="KW-0132">Cell division</keyword>
<evidence type="ECO:0000256" key="12">
    <source>
        <dbReference type="PROSITE-ProRule" id="PRU00277"/>
    </source>
</evidence>
<evidence type="ECO:0000256" key="13">
    <source>
        <dbReference type="RuleBase" id="RU003914"/>
    </source>
</evidence>
<organism evidence="15 16">
    <name type="scientific">Rugosibacter aromaticivorans</name>
    <dbReference type="NCBI Taxonomy" id="1565605"/>
    <lineage>
        <taxon>Bacteria</taxon>
        <taxon>Pseudomonadati</taxon>
        <taxon>Pseudomonadota</taxon>
        <taxon>Betaproteobacteria</taxon>
        <taxon>Nitrosomonadales</taxon>
        <taxon>Sterolibacteriaceae</taxon>
        <taxon>Rugosibacter</taxon>
    </lineage>
</organism>
<evidence type="ECO:0000256" key="1">
    <source>
        <dbReference type="ARBA" id="ARBA00000971"/>
    </source>
</evidence>
<dbReference type="STRING" id="1565605.PG1C_08540"/>
<dbReference type="PROSITE" id="PS50059">
    <property type="entry name" value="FKBP_PPIASE"/>
    <property type="match status" value="1"/>
</dbReference>
<evidence type="ECO:0000256" key="6">
    <source>
        <dbReference type="ARBA" id="ARBA00023110"/>
    </source>
</evidence>
<dbReference type="SUPFAM" id="SSF54534">
    <property type="entry name" value="FKBP-like"/>
    <property type="match status" value="1"/>
</dbReference>
<dbReference type="PANTHER" id="PTHR30560">
    <property type="entry name" value="TRIGGER FACTOR CHAPERONE AND PEPTIDYL-PROLYL CIS/TRANS ISOMERASE"/>
    <property type="match status" value="1"/>
</dbReference>
<comment type="similarity">
    <text evidence="2 11 13">Belongs to the FKBP-type PPIase family. Tig subfamily.</text>
</comment>
<evidence type="ECO:0000259" key="14">
    <source>
        <dbReference type="PROSITE" id="PS50059"/>
    </source>
</evidence>
<gene>
    <name evidence="11" type="primary">tig</name>
    <name evidence="15" type="ORF">PG1C_08540</name>
</gene>
<comment type="catalytic activity">
    <reaction evidence="1 11 12">
        <text>[protein]-peptidylproline (omega=180) = [protein]-peptidylproline (omega=0)</text>
        <dbReference type="Rhea" id="RHEA:16237"/>
        <dbReference type="Rhea" id="RHEA-COMP:10747"/>
        <dbReference type="Rhea" id="RHEA-COMP:10748"/>
        <dbReference type="ChEBI" id="CHEBI:83833"/>
        <dbReference type="ChEBI" id="CHEBI:83834"/>
        <dbReference type="EC" id="5.2.1.8"/>
    </reaction>
</comment>